<dbReference type="PANTHER" id="PTHR40074:SF2">
    <property type="entry name" value="O-ACETYLTRANSFERASE WECH"/>
    <property type="match status" value="1"/>
</dbReference>
<keyword evidence="4 7" id="KW-0812">Transmembrane</keyword>
<dbReference type="PATRIC" id="fig|1423776.4.peg.750"/>
<comment type="subcellular location">
    <subcellularLocation>
        <location evidence="1">Cell membrane</location>
        <topology evidence="1">Multi-pass membrane protein</topology>
    </subcellularLocation>
</comment>
<reference evidence="9 10" key="1">
    <citation type="journal article" date="2015" name="Genome Announc.">
        <title>Expanding the biotechnology potential of lactobacilli through comparative genomics of 213 strains and associated genera.</title>
        <authorList>
            <person name="Sun Z."/>
            <person name="Harris H.M."/>
            <person name="McCann A."/>
            <person name="Guo C."/>
            <person name="Argimon S."/>
            <person name="Zhang W."/>
            <person name="Yang X."/>
            <person name="Jeffery I.B."/>
            <person name="Cooney J.C."/>
            <person name="Kagawa T.F."/>
            <person name="Liu W."/>
            <person name="Song Y."/>
            <person name="Salvetti E."/>
            <person name="Wrobel A."/>
            <person name="Rasinkangas P."/>
            <person name="Parkhill J."/>
            <person name="Rea M.C."/>
            <person name="O'Sullivan O."/>
            <person name="Ritari J."/>
            <person name="Douillard F.P."/>
            <person name="Paul Ross R."/>
            <person name="Yang R."/>
            <person name="Briner A.E."/>
            <person name="Felis G.E."/>
            <person name="de Vos W.M."/>
            <person name="Barrangou R."/>
            <person name="Klaenhammer T.R."/>
            <person name="Caufield P.W."/>
            <person name="Cui Y."/>
            <person name="Zhang H."/>
            <person name="O'Toole P.W."/>
        </authorList>
    </citation>
    <scope>NUCLEOTIDE SEQUENCE [LARGE SCALE GENOMIC DNA]</scope>
    <source>
        <strain evidence="9 10">DSM 19909</strain>
    </source>
</reference>
<feature type="transmembrane region" description="Helical" evidence="7">
    <location>
        <begin position="315"/>
        <end position="334"/>
    </location>
</feature>
<proteinExistence type="inferred from homology"/>
<keyword evidence="9" id="KW-0808">Transferase</keyword>
<feature type="transmembrane region" description="Helical" evidence="7">
    <location>
        <begin position="195"/>
        <end position="215"/>
    </location>
</feature>
<dbReference type="Proteomes" id="UP000051160">
    <property type="component" value="Unassembled WGS sequence"/>
</dbReference>
<evidence type="ECO:0000256" key="6">
    <source>
        <dbReference type="ARBA" id="ARBA00023136"/>
    </source>
</evidence>
<evidence type="ECO:0000256" key="5">
    <source>
        <dbReference type="ARBA" id="ARBA00022989"/>
    </source>
</evidence>
<keyword evidence="6 7" id="KW-0472">Membrane</keyword>
<evidence type="ECO:0000256" key="1">
    <source>
        <dbReference type="ARBA" id="ARBA00004651"/>
    </source>
</evidence>
<accession>A0A0R1LPQ0</accession>
<comment type="similarity">
    <text evidence="2">Belongs to the acyltransferase 3 family.</text>
</comment>
<feature type="domain" description="Acyltransferase 3" evidence="8">
    <location>
        <begin position="13"/>
        <end position="364"/>
    </location>
</feature>
<feature type="transmembrane region" description="Helical" evidence="7">
    <location>
        <begin position="346"/>
        <end position="367"/>
    </location>
</feature>
<evidence type="ECO:0000259" key="8">
    <source>
        <dbReference type="Pfam" id="PF01757"/>
    </source>
</evidence>
<feature type="transmembrane region" description="Helical" evidence="7">
    <location>
        <begin position="98"/>
        <end position="116"/>
    </location>
</feature>
<dbReference type="EMBL" id="AZEE01000028">
    <property type="protein sequence ID" value="KRK97773.1"/>
    <property type="molecule type" value="Genomic_DNA"/>
</dbReference>
<evidence type="ECO:0000256" key="4">
    <source>
        <dbReference type="ARBA" id="ARBA00022692"/>
    </source>
</evidence>
<feature type="transmembrane region" description="Helical" evidence="7">
    <location>
        <begin position="56"/>
        <end position="77"/>
    </location>
</feature>
<keyword evidence="9" id="KW-0012">Acyltransferase</keyword>
<feature type="transmembrane region" description="Helical" evidence="7">
    <location>
        <begin position="236"/>
        <end position="255"/>
    </location>
</feature>
<protein>
    <submittedName>
        <fullName evidence="9">Acyltransferase</fullName>
    </submittedName>
</protein>
<keyword evidence="5 7" id="KW-1133">Transmembrane helix</keyword>
<evidence type="ECO:0000256" key="3">
    <source>
        <dbReference type="ARBA" id="ARBA00022475"/>
    </source>
</evidence>
<evidence type="ECO:0000313" key="10">
    <source>
        <dbReference type="Proteomes" id="UP000051160"/>
    </source>
</evidence>
<name>A0A0R1LPQ0_9LACO</name>
<sequence>MAQTTPKHKVHLYEVDFMRLFFIFGVLINHSVNVFTDHMSSTSGLPYYLVDSIRMIPHYTRMGFLFMSGLVLMLNYYNKEPHWGAFLKKRFKGSIPPYLIWNFLMMVVIMWANNDTFQFSKFSLSYLNYVVHGSHFYLYFMIIIMQLYLLFPGLVWLFKRLEGHHGTLLTVSFVIQLAMMFVIKYKLEQMDLTSWPYWFKTFGINVFVYQFYFIAGGYTAIHYNEVYDWINAHIKPLAITAVVMGLGTTVYFRFWDEAVLHLGQSSSDDTQQPYLFIYDVIMIMVVFWIGKQYAAWRQNGMPSWLDGIIQRSAKVNFGIYLNQIIGLITLRLILDHLQLGDWALVVAIPLGSLFVLSYSFLIAWFCYKVYPFGFLIGRPQKRPLKARHAKGIGHAASLRVRE</sequence>
<comment type="caution">
    <text evidence="9">The sequence shown here is derived from an EMBL/GenBank/DDBJ whole genome shotgun (WGS) entry which is preliminary data.</text>
</comment>
<gene>
    <name evidence="9" type="ORF">FD04_GL000743</name>
</gene>
<organism evidence="9 10">
    <name type="scientific">Secundilactobacillus odoratitofui DSM 19909 = JCM 15043</name>
    <dbReference type="NCBI Taxonomy" id="1423776"/>
    <lineage>
        <taxon>Bacteria</taxon>
        <taxon>Bacillati</taxon>
        <taxon>Bacillota</taxon>
        <taxon>Bacilli</taxon>
        <taxon>Lactobacillales</taxon>
        <taxon>Lactobacillaceae</taxon>
        <taxon>Secundilactobacillus</taxon>
    </lineage>
</organism>
<feature type="transmembrane region" description="Helical" evidence="7">
    <location>
        <begin position="136"/>
        <end position="158"/>
    </location>
</feature>
<dbReference type="GO" id="GO:0009246">
    <property type="term" value="P:enterobacterial common antigen biosynthetic process"/>
    <property type="evidence" value="ECO:0007669"/>
    <property type="project" value="TreeGrafter"/>
</dbReference>
<evidence type="ECO:0000256" key="7">
    <source>
        <dbReference type="SAM" id="Phobius"/>
    </source>
</evidence>
<feature type="transmembrane region" description="Helical" evidence="7">
    <location>
        <begin position="275"/>
        <end position="294"/>
    </location>
</feature>
<evidence type="ECO:0000313" key="9">
    <source>
        <dbReference type="EMBL" id="KRK97773.1"/>
    </source>
</evidence>
<keyword evidence="10" id="KW-1185">Reference proteome</keyword>
<evidence type="ECO:0000256" key="2">
    <source>
        <dbReference type="ARBA" id="ARBA00007400"/>
    </source>
</evidence>
<dbReference type="InterPro" id="IPR002656">
    <property type="entry name" value="Acyl_transf_3_dom"/>
</dbReference>
<feature type="transmembrane region" description="Helical" evidence="7">
    <location>
        <begin position="17"/>
        <end position="36"/>
    </location>
</feature>
<keyword evidence="3" id="KW-1003">Cell membrane</keyword>
<dbReference type="Pfam" id="PF01757">
    <property type="entry name" value="Acyl_transf_3"/>
    <property type="match status" value="1"/>
</dbReference>
<dbReference type="RefSeq" id="WP_054699728.1">
    <property type="nucleotide sequence ID" value="NZ_AZEE01000028.1"/>
</dbReference>
<feature type="transmembrane region" description="Helical" evidence="7">
    <location>
        <begin position="165"/>
        <end position="183"/>
    </location>
</feature>
<dbReference type="STRING" id="1423776.FD04_GL000743"/>
<dbReference type="GO" id="GO:0016413">
    <property type="term" value="F:O-acetyltransferase activity"/>
    <property type="evidence" value="ECO:0007669"/>
    <property type="project" value="TreeGrafter"/>
</dbReference>
<dbReference type="AlphaFoldDB" id="A0A0R1LPQ0"/>
<dbReference type="PANTHER" id="PTHR40074">
    <property type="entry name" value="O-ACETYLTRANSFERASE WECH"/>
    <property type="match status" value="1"/>
</dbReference>
<dbReference type="GO" id="GO:0005886">
    <property type="term" value="C:plasma membrane"/>
    <property type="evidence" value="ECO:0007669"/>
    <property type="project" value="UniProtKB-SubCell"/>
</dbReference>